<dbReference type="PANTHER" id="PTHR30349:SF77">
    <property type="entry name" value="TYROSINE RECOMBINASE XERC"/>
    <property type="match status" value="1"/>
</dbReference>
<evidence type="ECO:0000256" key="5">
    <source>
        <dbReference type="ARBA" id="ARBA00022829"/>
    </source>
</evidence>
<dbReference type="InterPro" id="IPR023009">
    <property type="entry name" value="Tyrosine_recombinase_XerC/XerD"/>
</dbReference>
<keyword evidence="3 10" id="KW-0963">Cytoplasm</keyword>
<evidence type="ECO:0000313" key="15">
    <source>
        <dbReference type="Proteomes" id="UP000284109"/>
    </source>
</evidence>
<keyword evidence="7 10" id="KW-0238">DNA-binding</keyword>
<gene>
    <name evidence="10 14" type="primary">xerC</name>
    <name evidence="14" type="ORF">DS831_06900</name>
</gene>
<dbReference type="Gene3D" id="1.10.150.130">
    <property type="match status" value="1"/>
</dbReference>
<feature type="active site" evidence="10">
    <location>
        <position position="251"/>
    </location>
</feature>
<protein>
    <recommendedName>
        <fullName evidence="10 11">Tyrosine recombinase XerC</fullName>
    </recommendedName>
</protein>
<dbReference type="PROSITE" id="PS51898">
    <property type="entry name" value="TYR_RECOMBINASE"/>
    <property type="match status" value="1"/>
</dbReference>
<comment type="similarity">
    <text evidence="2 10">Belongs to the 'phage' integrase family. XerC subfamily.</text>
</comment>
<dbReference type="GO" id="GO:0006313">
    <property type="term" value="P:DNA transposition"/>
    <property type="evidence" value="ECO:0007669"/>
    <property type="project" value="UniProtKB-UniRule"/>
</dbReference>
<evidence type="ECO:0000256" key="6">
    <source>
        <dbReference type="ARBA" id="ARBA00022908"/>
    </source>
</evidence>
<feature type="active site" evidence="10">
    <location>
        <position position="179"/>
    </location>
</feature>
<dbReference type="GO" id="GO:0003677">
    <property type="term" value="F:DNA binding"/>
    <property type="evidence" value="ECO:0007669"/>
    <property type="project" value="UniProtKB-UniRule"/>
</dbReference>
<dbReference type="Proteomes" id="UP000284109">
    <property type="component" value="Unassembled WGS sequence"/>
</dbReference>
<keyword evidence="8 10" id="KW-0233">DNA recombination</keyword>
<dbReference type="InterPro" id="IPR044068">
    <property type="entry name" value="CB"/>
</dbReference>
<proteinExistence type="inferred from homology"/>
<dbReference type="GO" id="GO:0007059">
    <property type="term" value="P:chromosome segregation"/>
    <property type="evidence" value="ECO:0007669"/>
    <property type="project" value="UniProtKB-UniRule"/>
</dbReference>
<feature type="active site" description="O-(3'-phospho-DNA)-tyrosine intermediate" evidence="10">
    <location>
        <position position="286"/>
    </location>
</feature>
<feature type="active site" evidence="10">
    <location>
        <position position="155"/>
    </location>
</feature>
<evidence type="ECO:0000256" key="3">
    <source>
        <dbReference type="ARBA" id="ARBA00022490"/>
    </source>
</evidence>
<evidence type="ECO:0000313" key="14">
    <source>
        <dbReference type="EMBL" id="RHW49885.1"/>
    </source>
</evidence>
<feature type="domain" description="Core-binding (CB)" evidence="13">
    <location>
        <begin position="6"/>
        <end position="94"/>
    </location>
</feature>
<keyword evidence="9 10" id="KW-0131">Cell cycle</keyword>
<feature type="active site" evidence="10">
    <location>
        <position position="254"/>
    </location>
</feature>
<dbReference type="AlphaFoldDB" id="A0A3R6YLJ9"/>
<dbReference type="NCBIfam" id="NF001399">
    <property type="entry name" value="PRK00283.1"/>
    <property type="match status" value="1"/>
</dbReference>
<comment type="subcellular location">
    <subcellularLocation>
        <location evidence="1 10">Cytoplasm</location>
    </subcellularLocation>
</comment>
<dbReference type="SUPFAM" id="SSF56349">
    <property type="entry name" value="DNA breaking-rejoining enzymes"/>
    <property type="match status" value="1"/>
</dbReference>
<dbReference type="InterPro" id="IPR050090">
    <property type="entry name" value="Tyrosine_recombinase_XerCD"/>
</dbReference>
<evidence type="ECO:0000256" key="9">
    <source>
        <dbReference type="ARBA" id="ARBA00023306"/>
    </source>
</evidence>
<comment type="subunit">
    <text evidence="10">Forms a cyclic heterotetrameric complex composed of two molecules of XerC and two molecules of XerD.</text>
</comment>
<keyword evidence="15" id="KW-1185">Reference proteome</keyword>
<dbReference type="HAMAP" id="MF_01808">
    <property type="entry name" value="Recomb_XerC_XerD"/>
    <property type="match status" value="1"/>
</dbReference>
<keyword evidence="6 10" id="KW-0229">DNA integration</keyword>
<dbReference type="GO" id="GO:0005737">
    <property type="term" value="C:cytoplasm"/>
    <property type="evidence" value="ECO:0007669"/>
    <property type="project" value="UniProtKB-SubCell"/>
</dbReference>
<comment type="function">
    <text evidence="10">Site-specific tyrosine recombinase, which acts by catalyzing the cutting and rejoining of the recombining DNA molecules. The XerC-XerD complex is essential to convert dimers of the bacterial chromosome into monomers to permit their segregation at cell division. It also contributes to the segregational stability of plasmids.</text>
</comment>
<dbReference type="Pfam" id="PF00589">
    <property type="entry name" value="Phage_integrase"/>
    <property type="match status" value="1"/>
</dbReference>
<evidence type="ECO:0000256" key="10">
    <source>
        <dbReference type="HAMAP-Rule" id="MF_01808"/>
    </source>
</evidence>
<dbReference type="InterPro" id="IPR002104">
    <property type="entry name" value="Integrase_catalytic"/>
</dbReference>
<dbReference type="OrthoDB" id="9801717at2"/>
<evidence type="ECO:0000259" key="12">
    <source>
        <dbReference type="PROSITE" id="PS51898"/>
    </source>
</evidence>
<dbReference type="PANTHER" id="PTHR30349">
    <property type="entry name" value="PHAGE INTEGRASE-RELATED"/>
    <property type="match status" value="1"/>
</dbReference>
<dbReference type="RefSeq" id="WP_118901852.1">
    <property type="nucleotide sequence ID" value="NZ_QOCR01000004.1"/>
</dbReference>
<dbReference type="InterPro" id="IPR013762">
    <property type="entry name" value="Integrase-like_cat_sf"/>
</dbReference>
<reference evidence="14 15" key="1">
    <citation type="submission" date="2018-07" db="EMBL/GenBank/DDBJ databases">
        <title>Genome sequences of six Lactobacillus spp. isolated from bumble bee guts.</title>
        <authorList>
            <person name="Motta E.V.S."/>
            <person name="Moran N.A."/>
        </authorList>
    </citation>
    <scope>NUCLEOTIDE SEQUENCE [LARGE SCALE GENOMIC DNA]</scope>
    <source>
        <strain evidence="14 15">BI-1.1</strain>
    </source>
</reference>
<dbReference type="PROSITE" id="PS51900">
    <property type="entry name" value="CB"/>
    <property type="match status" value="1"/>
</dbReference>
<evidence type="ECO:0000256" key="2">
    <source>
        <dbReference type="ARBA" id="ARBA00006657"/>
    </source>
</evidence>
<organism evidence="14 15">
    <name type="scientific">Bombilactobacillus bombi</name>
    <dbReference type="NCBI Taxonomy" id="1303590"/>
    <lineage>
        <taxon>Bacteria</taxon>
        <taxon>Bacillati</taxon>
        <taxon>Bacillota</taxon>
        <taxon>Bacilli</taxon>
        <taxon>Lactobacillales</taxon>
        <taxon>Lactobacillaceae</taxon>
        <taxon>Bombilactobacillus</taxon>
    </lineage>
</organism>
<dbReference type="EMBL" id="QOCR01000004">
    <property type="protein sequence ID" value="RHW49885.1"/>
    <property type="molecule type" value="Genomic_DNA"/>
</dbReference>
<dbReference type="InterPro" id="IPR011931">
    <property type="entry name" value="Recomb_XerC"/>
</dbReference>
<keyword evidence="5 10" id="KW-0159">Chromosome partition</keyword>
<dbReference type="InterPro" id="IPR011010">
    <property type="entry name" value="DNA_brk_join_enz"/>
</dbReference>
<feature type="domain" description="Tyr recombinase" evidence="12">
    <location>
        <begin position="115"/>
        <end position="299"/>
    </location>
</feature>
<evidence type="ECO:0000256" key="8">
    <source>
        <dbReference type="ARBA" id="ARBA00023172"/>
    </source>
</evidence>
<dbReference type="GO" id="GO:0051301">
    <property type="term" value="P:cell division"/>
    <property type="evidence" value="ECO:0007669"/>
    <property type="project" value="UniProtKB-UniRule"/>
</dbReference>
<comment type="caution">
    <text evidence="14">The sequence shown here is derived from an EMBL/GenBank/DDBJ whole genome shotgun (WGS) entry which is preliminary data.</text>
</comment>
<dbReference type="Pfam" id="PF02899">
    <property type="entry name" value="Phage_int_SAM_1"/>
    <property type="match status" value="1"/>
</dbReference>
<feature type="active site" evidence="10">
    <location>
        <position position="277"/>
    </location>
</feature>
<dbReference type="InterPro" id="IPR010998">
    <property type="entry name" value="Integrase_recombinase_N"/>
</dbReference>
<dbReference type="NCBIfam" id="TIGR02224">
    <property type="entry name" value="recomb_XerC"/>
    <property type="match status" value="1"/>
</dbReference>
<evidence type="ECO:0000256" key="11">
    <source>
        <dbReference type="NCBIfam" id="TIGR02224"/>
    </source>
</evidence>
<evidence type="ECO:0000256" key="4">
    <source>
        <dbReference type="ARBA" id="ARBA00022618"/>
    </source>
</evidence>
<dbReference type="CDD" id="cd00798">
    <property type="entry name" value="INT_XerDC_C"/>
    <property type="match status" value="1"/>
</dbReference>
<keyword evidence="4 10" id="KW-0132">Cell division</keyword>
<sequence length="312" mass="36102">MGGVFLRDEQLLQKFMQYLSVERHYSELTVKAYRSDLQHFQTFLSEDAGKPVAFKKVTTVDVENYLDYLTQKKYASRTITRKISALRTFFKFLKKQQLIKQDPCELVHLKSHSHILPEFFYNKELEELLAATAGDEPLKQRNRVILEILYGTGIRVSEASNLTLQQIDFGMKIILIHGKGDKDRYVPLGSKAQAAITTYLQSGRRQLMGSQTKHNFLLVNNHGQKLTSRGIEYILKEIIKQTNLTANIHPHMLRHSFATQMLNNGADLRTVQELLGHSSLSTTQIYTHLTMEHLQQDYRKYFPRANNENEVN</sequence>
<accession>A0A3R6YLJ9</accession>
<name>A0A3R6YLJ9_9LACO</name>
<evidence type="ECO:0000256" key="7">
    <source>
        <dbReference type="ARBA" id="ARBA00023125"/>
    </source>
</evidence>
<dbReference type="InterPro" id="IPR004107">
    <property type="entry name" value="Integrase_SAM-like_N"/>
</dbReference>
<dbReference type="NCBIfam" id="NF040815">
    <property type="entry name" value="recomb_XerA_Arch"/>
    <property type="match status" value="1"/>
</dbReference>
<dbReference type="Gene3D" id="1.10.443.10">
    <property type="entry name" value="Intergrase catalytic core"/>
    <property type="match status" value="1"/>
</dbReference>
<dbReference type="GO" id="GO:0009037">
    <property type="term" value="F:tyrosine-based site-specific recombinase activity"/>
    <property type="evidence" value="ECO:0007669"/>
    <property type="project" value="UniProtKB-UniRule"/>
</dbReference>
<evidence type="ECO:0000259" key="13">
    <source>
        <dbReference type="PROSITE" id="PS51900"/>
    </source>
</evidence>
<evidence type="ECO:0000256" key="1">
    <source>
        <dbReference type="ARBA" id="ARBA00004496"/>
    </source>
</evidence>